<protein>
    <submittedName>
        <fullName evidence="2">Uncharacterized protein</fullName>
    </submittedName>
</protein>
<reference evidence="2" key="1">
    <citation type="journal article" date="2013" name="J. Plant Res.">
        <title>Effect of fungi and light on seed germination of three Opuntia species from semiarid lands of central Mexico.</title>
        <authorList>
            <person name="Delgado-Sanchez P."/>
            <person name="Jimenez-Bremont J.F."/>
            <person name="Guerrero-Gonzalez Mde L."/>
            <person name="Flores J."/>
        </authorList>
    </citation>
    <scope>NUCLEOTIDE SEQUENCE</scope>
    <source>
        <tissue evidence="2">Cladode</tissue>
    </source>
</reference>
<organism evidence="2">
    <name type="scientific">Opuntia streptacantha</name>
    <name type="common">Prickly pear cactus</name>
    <name type="synonym">Opuntia cardona</name>
    <dbReference type="NCBI Taxonomy" id="393608"/>
    <lineage>
        <taxon>Eukaryota</taxon>
        <taxon>Viridiplantae</taxon>
        <taxon>Streptophyta</taxon>
        <taxon>Embryophyta</taxon>
        <taxon>Tracheophyta</taxon>
        <taxon>Spermatophyta</taxon>
        <taxon>Magnoliopsida</taxon>
        <taxon>eudicotyledons</taxon>
        <taxon>Gunneridae</taxon>
        <taxon>Pentapetalae</taxon>
        <taxon>Caryophyllales</taxon>
        <taxon>Cactineae</taxon>
        <taxon>Cactaceae</taxon>
        <taxon>Opuntioideae</taxon>
        <taxon>Opuntia</taxon>
    </lineage>
</organism>
<reference evidence="2" key="2">
    <citation type="submission" date="2020-07" db="EMBL/GenBank/DDBJ databases">
        <authorList>
            <person name="Vera ALvarez R."/>
            <person name="Arias-Moreno D.M."/>
            <person name="Jimenez-Jacinto V."/>
            <person name="Jimenez-Bremont J.F."/>
            <person name="Swaminathan K."/>
            <person name="Moose S.P."/>
            <person name="Guerrero-Gonzalez M.L."/>
            <person name="Marino-Ramirez L."/>
            <person name="Landsman D."/>
            <person name="Rodriguez-Kessler M."/>
            <person name="Delgado-Sanchez P."/>
        </authorList>
    </citation>
    <scope>NUCLEOTIDE SEQUENCE</scope>
    <source>
        <tissue evidence="2">Cladode</tissue>
    </source>
</reference>
<proteinExistence type="predicted"/>
<dbReference type="AlphaFoldDB" id="A0A7C8YIY3"/>
<feature type="region of interest" description="Disordered" evidence="1">
    <location>
        <begin position="14"/>
        <end position="42"/>
    </location>
</feature>
<dbReference type="EMBL" id="GISG01025548">
    <property type="protein sequence ID" value="MBA4619474.1"/>
    <property type="molecule type" value="Transcribed_RNA"/>
</dbReference>
<name>A0A7C8YIY3_OPUST</name>
<accession>A0A7C8YIY3</accession>
<evidence type="ECO:0000256" key="1">
    <source>
        <dbReference type="SAM" id="MobiDB-lite"/>
    </source>
</evidence>
<sequence length="105" mass="12083">MNLQKVKCFAFAQPHNSTRSSSSSSTTSIKCTQLTKSRSRERRSNYLPLRMKARVDNPIHVQIQIIELHAIRVRPSHIDGIYDAILILPRLFLYHIGNRQRVSIG</sequence>
<evidence type="ECO:0000313" key="2">
    <source>
        <dbReference type="EMBL" id="MBA4619474.1"/>
    </source>
</evidence>
<feature type="compositionally biased region" description="Low complexity" evidence="1">
    <location>
        <begin position="17"/>
        <end position="28"/>
    </location>
</feature>